<reference evidence="3" key="1">
    <citation type="submission" date="2018-05" db="EMBL/GenBank/DDBJ databases">
        <authorList>
            <person name="Lanie J.A."/>
            <person name="Ng W.-L."/>
            <person name="Kazmierczak K.M."/>
            <person name="Andrzejewski T.M."/>
            <person name="Davidsen T.M."/>
            <person name="Wayne K.J."/>
            <person name="Tettelin H."/>
            <person name="Glass J.I."/>
            <person name="Rusch D."/>
            <person name="Podicherti R."/>
            <person name="Tsui H.-C.T."/>
            <person name="Winkler M.E."/>
        </authorList>
    </citation>
    <scope>NUCLEOTIDE SEQUENCE</scope>
</reference>
<protein>
    <recommendedName>
        <fullName evidence="2">Allantoicase domain-containing protein</fullName>
    </recommendedName>
</protein>
<dbReference type="PANTHER" id="PTHR12045">
    <property type="entry name" value="ALLANTOICASE"/>
    <property type="match status" value="1"/>
</dbReference>
<evidence type="ECO:0000256" key="1">
    <source>
        <dbReference type="ARBA" id="ARBA00009242"/>
    </source>
</evidence>
<evidence type="ECO:0000313" key="3">
    <source>
        <dbReference type="EMBL" id="SVA45104.1"/>
    </source>
</evidence>
<dbReference type="PANTHER" id="PTHR12045:SF3">
    <property type="entry name" value="INACTIVE ALLANTOICASE-RELATED"/>
    <property type="match status" value="1"/>
</dbReference>
<accession>A0A381VXW7</accession>
<sequence>VSEPLLPSFASDAVNLASPRMGAEVIYATDEFFASKERLIKDTEPQFIPDKYDNHGKWMDGWESRRRRDGGYDHCIVNLKAGGIIEGVDIDTRHFTG</sequence>
<organism evidence="3">
    <name type="scientific">marine metagenome</name>
    <dbReference type="NCBI Taxonomy" id="408172"/>
    <lineage>
        <taxon>unclassified sequences</taxon>
        <taxon>metagenomes</taxon>
        <taxon>ecological metagenomes</taxon>
    </lineage>
</organism>
<dbReference type="EMBL" id="UINC01010110">
    <property type="protein sequence ID" value="SVA45104.1"/>
    <property type="molecule type" value="Genomic_DNA"/>
</dbReference>
<feature type="domain" description="Allantoicase" evidence="2">
    <location>
        <begin position="22"/>
        <end position="97"/>
    </location>
</feature>
<feature type="non-terminal residue" evidence="3">
    <location>
        <position position="1"/>
    </location>
</feature>
<dbReference type="Gene3D" id="2.60.120.260">
    <property type="entry name" value="Galactose-binding domain-like"/>
    <property type="match status" value="1"/>
</dbReference>
<dbReference type="AlphaFoldDB" id="A0A381VXW7"/>
<gene>
    <name evidence="3" type="ORF">METZ01_LOCUS97958</name>
</gene>
<dbReference type="Pfam" id="PF03561">
    <property type="entry name" value="Allantoicase"/>
    <property type="match status" value="1"/>
</dbReference>
<name>A0A381VXW7_9ZZZZ</name>
<dbReference type="SUPFAM" id="SSF49785">
    <property type="entry name" value="Galactose-binding domain-like"/>
    <property type="match status" value="1"/>
</dbReference>
<evidence type="ECO:0000259" key="2">
    <source>
        <dbReference type="Pfam" id="PF03561"/>
    </source>
</evidence>
<dbReference type="InterPro" id="IPR015908">
    <property type="entry name" value="Allantoicase_dom"/>
</dbReference>
<dbReference type="InterPro" id="IPR008979">
    <property type="entry name" value="Galactose-bd-like_sf"/>
</dbReference>
<dbReference type="GO" id="GO:0000256">
    <property type="term" value="P:allantoin catabolic process"/>
    <property type="evidence" value="ECO:0007669"/>
    <property type="project" value="InterPro"/>
</dbReference>
<proteinExistence type="inferred from homology"/>
<dbReference type="GO" id="GO:0004037">
    <property type="term" value="F:allantoicase activity"/>
    <property type="evidence" value="ECO:0007669"/>
    <property type="project" value="InterPro"/>
</dbReference>
<dbReference type="InterPro" id="IPR005164">
    <property type="entry name" value="Allantoicase"/>
</dbReference>
<comment type="similarity">
    <text evidence="1">Belongs to the allantoicase family.</text>
</comment>
<feature type="non-terminal residue" evidence="3">
    <location>
        <position position="97"/>
    </location>
</feature>